<gene>
    <name evidence="1" type="ORF">K488DRAFT_50111</name>
</gene>
<organism evidence="1 2">
    <name type="scientific">Vararia minispora EC-137</name>
    <dbReference type="NCBI Taxonomy" id="1314806"/>
    <lineage>
        <taxon>Eukaryota</taxon>
        <taxon>Fungi</taxon>
        <taxon>Dikarya</taxon>
        <taxon>Basidiomycota</taxon>
        <taxon>Agaricomycotina</taxon>
        <taxon>Agaricomycetes</taxon>
        <taxon>Russulales</taxon>
        <taxon>Lachnocladiaceae</taxon>
        <taxon>Vararia</taxon>
    </lineage>
</organism>
<protein>
    <submittedName>
        <fullName evidence="1">Uncharacterized protein</fullName>
    </submittedName>
</protein>
<sequence length="435" mass="45804">SAVITNDPDGNYIVSANIGSDGNTFAGVTSADGLGEHGDDGGMFASDATYSNGIIVVHPETNRLATTNTKSNTVVLFAIDPQNPSRLTMVGSPVSSEGQFPTSVAFNKAGDFLCAMNSGTNAGIFCYDVTSEGLIPKEGSFRSFGPEYNQTTPPAGPINTASQVIFTEDDKNVVAAVKGFVLPQPTRGALFVWNLGDNNTLAQEAVVASTPAPGGFTFSLTPIPGKNAFLSADFSSGLDVWSFENGIENINRSNPRTLAADVPGEITTCWSTWSPTIDSYYLSDPSTCLITEVVLDGNLKPQIVANHTLPIGGENIDVAVGTIGGKDYLYALLTNELSVGVLRLDGTGDATLTGVANFTESIPKAGAPVRASLPCIASTDKGINCAHRSELHARYGTLCQVDEELRIRGDDRSCLFVFNLLPQTESNSRGIRRSA</sequence>
<keyword evidence="2" id="KW-1185">Reference proteome</keyword>
<evidence type="ECO:0000313" key="2">
    <source>
        <dbReference type="Proteomes" id="UP000814128"/>
    </source>
</evidence>
<feature type="non-terminal residue" evidence="1">
    <location>
        <position position="1"/>
    </location>
</feature>
<dbReference type="Proteomes" id="UP000814128">
    <property type="component" value="Unassembled WGS sequence"/>
</dbReference>
<evidence type="ECO:0000313" key="1">
    <source>
        <dbReference type="EMBL" id="KAI0032350.1"/>
    </source>
</evidence>
<proteinExistence type="predicted"/>
<reference evidence="1" key="1">
    <citation type="submission" date="2021-02" db="EMBL/GenBank/DDBJ databases">
        <authorList>
            <consortium name="DOE Joint Genome Institute"/>
            <person name="Ahrendt S."/>
            <person name="Looney B.P."/>
            <person name="Miyauchi S."/>
            <person name="Morin E."/>
            <person name="Drula E."/>
            <person name="Courty P.E."/>
            <person name="Chicoki N."/>
            <person name="Fauchery L."/>
            <person name="Kohler A."/>
            <person name="Kuo A."/>
            <person name="Labutti K."/>
            <person name="Pangilinan J."/>
            <person name="Lipzen A."/>
            <person name="Riley R."/>
            <person name="Andreopoulos W."/>
            <person name="He G."/>
            <person name="Johnson J."/>
            <person name="Barry K.W."/>
            <person name="Grigoriev I.V."/>
            <person name="Nagy L."/>
            <person name="Hibbett D."/>
            <person name="Henrissat B."/>
            <person name="Matheny P.B."/>
            <person name="Labbe J."/>
            <person name="Martin F."/>
        </authorList>
    </citation>
    <scope>NUCLEOTIDE SEQUENCE</scope>
    <source>
        <strain evidence="1">EC-137</strain>
    </source>
</reference>
<name>A0ACB8QL54_9AGAM</name>
<comment type="caution">
    <text evidence="1">The sequence shown here is derived from an EMBL/GenBank/DDBJ whole genome shotgun (WGS) entry which is preliminary data.</text>
</comment>
<accession>A0ACB8QL54</accession>
<reference evidence="1" key="2">
    <citation type="journal article" date="2022" name="New Phytol.">
        <title>Evolutionary transition to the ectomycorrhizal habit in the genomes of a hyperdiverse lineage of mushroom-forming fungi.</title>
        <authorList>
            <person name="Looney B."/>
            <person name="Miyauchi S."/>
            <person name="Morin E."/>
            <person name="Drula E."/>
            <person name="Courty P.E."/>
            <person name="Kohler A."/>
            <person name="Kuo A."/>
            <person name="LaButti K."/>
            <person name="Pangilinan J."/>
            <person name="Lipzen A."/>
            <person name="Riley R."/>
            <person name="Andreopoulos W."/>
            <person name="He G."/>
            <person name="Johnson J."/>
            <person name="Nolan M."/>
            <person name="Tritt A."/>
            <person name="Barry K.W."/>
            <person name="Grigoriev I.V."/>
            <person name="Nagy L.G."/>
            <person name="Hibbett D."/>
            <person name="Henrissat B."/>
            <person name="Matheny P.B."/>
            <person name="Labbe J."/>
            <person name="Martin F.M."/>
        </authorList>
    </citation>
    <scope>NUCLEOTIDE SEQUENCE</scope>
    <source>
        <strain evidence="1">EC-137</strain>
    </source>
</reference>
<dbReference type="EMBL" id="MU273549">
    <property type="protein sequence ID" value="KAI0032350.1"/>
    <property type="molecule type" value="Genomic_DNA"/>
</dbReference>